<feature type="transmembrane region" description="Helical" evidence="2">
    <location>
        <begin position="281"/>
        <end position="311"/>
    </location>
</feature>
<feature type="transmembrane region" description="Helical" evidence="2">
    <location>
        <begin position="249"/>
        <end position="269"/>
    </location>
</feature>
<feature type="transmembrane region" description="Helical" evidence="2">
    <location>
        <begin position="441"/>
        <end position="465"/>
    </location>
</feature>
<feature type="transmembrane region" description="Helical" evidence="2">
    <location>
        <begin position="318"/>
        <end position="340"/>
    </location>
</feature>
<feature type="transmembrane region" description="Helical" evidence="2">
    <location>
        <begin position="55"/>
        <end position="74"/>
    </location>
</feature>
<proteinExistence type="predicted"/>
<keyword evidence="2" id="KW-0812">Transmembrane</keyword>
<feature type="transmembrane region" description="Helical" evidence="2">
    <location>
        <begin position="109"/>
        <end position="126"/>
    </location>
</feature>
<dbReference type="AlphaFoldDB" id="A0A6J7SDJ7"/>
<protein>
    <submittedName>
        <fullName evidence="4">Unannotated protein</fullName>
    </submittedName>
</protein>
<feature type="transmembrane region" description="Helical" evidence="2">
    <location>
        <begin position="79"/>
        <end position="97"/>
    </location>
</feature>
<name>A0A6J7SDJ7_9ZZZZ</name>
<keyword evidence="2" id="KW-1133">Transmembrane helix</keyword>
<feature type="transmembrane region" description="Helical" evidence="2">
    <location>
        <begin position="28"/>
        <end position="49"/>
    </location>
</feature>
<evidence type="ECO:0000256" key="1">
    <source>
        <dbReference type="SAM" id="MobiDB-lite"/>
    </source>
</evidence>
<accession>A0A6J7SDJ7</accession>
<keyword evidence="2" id="KW-0472">Membrane</keyword>
<feature type="transmembrane region" description="Helical" evidence="2">
    <location>
        <begin position="409"/>
        <end position="429"/>
    </location>
</feature>
<reference evidence="4" key="1">
    <citation type="submission" date="2020-05" db="EMBL/GenBank/DDBJ databases">
        <authorList>
            <person name="Chiriac C."/>
            <person name="Salcher M."/>
            <person name="Ghai R."/>
            <person name="Kavagutti S V."/>
        </authorList>
    </citation>
    <scope>NUCLEOTIDE SEQUENCE</scope>
</reference>
<feature type="region of interest" description="Disordered" evidence="1">
    <location>
        <begin position="1"/>
        <end position="21"/>
    </location>
</feature>
<dbReference type="EMBL" id="CAFBIZ010000039">
    <property type="protein sequence ID" value="CAB4847617.1"/>
    <property type="molecule type" value="Genomic_DNA"/>
</dbReference>
<evidence type="ECO:0000313" key="3">
    <source>
        <dbReference type="EMBL" id="CAB4847617.1"/>
    </source>
</evidence>
<evidence type="ECO:0000313" key="4">
    <source>
        <dbReference type="EMBL" id="CAB5039179.1"/>
    </source>
</evidence>
<dbReference type="EMBL" id="CAFBPU010000062">
    <property type="protein sequence ID" value="CAB5039179.1"/>
    <property type="molecule type" value="Genomic_DNA"/>
</dbReference>
<evidence type="ECO:0000256" key="2">
    <source>
        <dbReference type="SAM" id="Phobius"/>
    </source>
</evidence>
<sequence length="514" mass="54628">MTAVALRPVAVSQPPDRSHRMDRSPLRLGLVVPLPLWLLVGAGVLAVVVVAGIGALSPLLGVLALVGVAVGLWLAQRPVLLALVAVIVVPVSSGLRRGLPLPGLRLSEVLTVFSAVVVLGLAARILPGPRWRLWDVAALTYCGGAFAFGLLDAALQQVPITSDDVQTMLGPMQFFLLYRMVAAAFATAELRTIAMRMLLLFSIPVSALAALQEVGPPIFQHVALSITGTTVFDTPGWDPVRRATSVFPIWHALAGYLIVVALLAIALLLRGRGEVLSSFWLLVVLGGAVVGLVFSLTATPVIGLLVGVLFIGRLLRRLGLVITWLLVGTLISLAAFFPLVSERIAAQSTATPATPTAGTSLLPQTIQYRLDVWAQQYLPALRGNWVNGFGPADPPGIAWTHTESGYLTLVLRGGLGYVAIGCLLVYLSWRSGKRLMSLSRLPSEVALAATVMALAAVLLLVNLTFPYLTASGMPQPMWVLWGLVVAALGEVESKYERERLAPRRGPAATLVSRP</sequence>
<feature type="transmembrane region" description="Helical" evidence="2">
    <location>
        <begin position="133"/>
        <end position="155"/>
    </location>
</feature>
<feature type="transmembrane region" description="Helical" evidence="2">
    <location>
        <begin position="167"/>
        <end position="186"/>
    </location>
</feature>
<organism evidence="4">
    <name type="scientific">freshwater metagenome</name>
    <dbReference type="NCBI Taxonomy" id="449393"/>
    <lineage>
        <taxon>unclassified sequences</taxon>
        <taxon>metagenomes</taxon>
        <taxon>ecological metagenomes</taxon>
    </lineage>
</organism>
<gene>
    <name evidence="3" type="ORF">UFOPK3268_00453</name>
    <name evidence="4" type="ORF">UFOPK4150_02135</name>
</gene>